<keyword evidence="2" id="KW-1185">Reference proteome</keyword>
<proteinExistence type="predicted"/>
<evidence type="ECO:0000313" key="1">
    <source>
        <dbReference type="EMBL" id="SFI55119.1"/>
    </source>
</evidence>
<dbReference type="SUPFAM" id="SSF109854">
    <property type="entry name" value="DinB/YfiT-like putative metalloenzymes"/>
    <property type="match status" value="1"/>
</dbReference>
<dbReference type="InterPro" id="IPR034660">
    <property type="entry name" value="DinB/YfiT-like"/>
</dbReference>
<dbReference type="RefSeq" id="WP_074930710.1">
    <property type="nucleotide sequence ID" value="NZ_FORI01000002.1"/>
</dbReference>
<accession>A0A1I3J4L3</accession>
<organism evidence="1 2">
    <name type="scientific">Treponema bryantii</name>
    <dbReference type="NCBI Taxonomy" id="163"/>
    <lineage>
        <taxon>Bacteria</taxon>
        <taxon>Pseudomonadati</taxon>
        <taxon>Spirochaetota</taxon>
        <taxon>Spirochaetia</taxon>
        <taxon>Spirochaetales</taxon>
        <taxon>Treponemataceae</taxon>
        <taxon>Treponema</taxon>
    </lineage>
</organism>
<protein>
    <recommendedName>
        <fullName evidence="3">DinB superfamily protein</fullName>
    </recommendedName>
</protein>
<dbReference type="Proteomes" id="UP000182737">
    <property type="component" value="Unassembled WGS sequence"/>
</dbReference>
<dbReference type="OrthoDB" id="69650at2"/>
<reference evidence="2" key="1">
    <citation type="submission" date="2016-10" db="EMBL/GenBank/DDBJ databases">
        <authorList>
            <person name="Varghese N."/>
            <person name="Submissions S."/>
        </authorList>
    </citation>
    <scope>NUCLEOTIDE SEQUENCE [LARGE SCALE GENOMIC DNA]</scope>
    <source>
        <strain evidence="2">XBD1002</strain>
    </source>
</reference>
<evidence type="ECO:0000313" key="2">
    <source>
        <dbReference type="Proteomes" id="UP000182737"/>
    </source>
</evidence>
<dbReference type="AlphaFoldDB" id="A0A1I3J4L3"/>
<dbReference type="EMBL" id="FORI01000002">
    <property type="protein sequence ID" value="SFI55119.1"/>
    <property type="molecule type" value="Genomic_DNA"/>
</dbReference>
<name>A0A1I3J4L3_9SPIR</name>
<evidence type="ECO:0008006" key="3">
    <source>
        <dbReference type="Google" id="ProtNLM"/>
    </source>
</evidence>
<sequence>MDEIIRQIKDQTEINFINIRDQIEVAELEAVFDGVNGSRYIFHNLHSMDRFFINPVSYVYEGEKLFGIPENLSVISTAREGYVEDTSIVISREKLLAYFEYVKSKIEKYFDQLTGDQLLQRPEGCEYTRLELILGQFRHQMWHVGLSSAITFEGKKIWNEFTGLSGLRKLIKMKEK</sequence>
<dbReference type="Gene3D" id="1.20.120.450">
    <property type="entry name" value="dinb family like domain"/>
    <property type="match status" value="1"/>
</dbReference>
<gene>
    <name evidence="1" type="ORF">SAMN04487775_102330</name>
</gene>